<keyword evidence="1" id="KW-0472">Membrane</keyword>
<dbReference type="Gene3D" id="1.20.1250.20">
    <property type="entry name" value="MFS general substrate transporter like domains"/>
    <property type="match status" value="1"/>
</dbReference>
<name>A0ABM7WI44_9ACTN</name>
<keyword evidence="1" id="KW-1133">Transmembrane helix</keyword>
<evidence type="ECO:0000256" key="1">
    <source>
        <dbReference type="SAM" id="Phobius"/>
    </source>
</evidence>
<feature type="transmembrane region" description="Helical" evidence="1">
    <location>
        <begin position="128"/>
        <end position="158"/>
    </location>
</feature>
<feature type="transmembrane region" description="Helical" evidence="1">
    <location>
        <begin position="178"/>
        <end position="197"/>
    </location>
</feature>
<feature type="transmembrane region" description="Helical" evidence="1">
    <location>
        <begin position="315"/>
        <end position="334"/>
    </location>
</feature>
<dbReference type="InterPro" id="IPR039672">
    <property type="entry name" value="MFS_2"/>
</dbReference>
<feature type="transmembrane region" description="Helical" evidence="1">
    <location>
        <begin position="346"/>
        <end position="365"/>
    </location>
</feature>
<keyword evidence="3" id="KW-1185">Reference proteome</keyword>
<dbReference type="Pfam" id="PF13347">
    <property type="entry name" value="MFS_2"/>
    <property type="match status" value="1"/>
</dbReference>
<feature type="transmembrane region" description="Helical" evidence="1">
    <location>
        <begin position="371"/>
        <end position="390"/>
    </location>
</feature>
<evidence type="ECO:0000313" key="3">
    <source>
        <dbReference type="Proteomes" id="UP001320544"/>
    </source>
</evidence>
<feature type="transmembrane region" description="Helical" evidence="1">
    <location>
        <begin position="457"/>
        <end position="479"/>
    </location>
</feature>
<feature type="transmembrane region" description="Helical" evidence="1">
    <location>
        <begin position="275"/>
        <end position="295"/>
    </location>
</feature>
<dbReference type="PANTHER" id="PTHR11328:SF24">
    <property type="entry name" value="MAJOR FACILITATOR SUPERFAMILY (MFS) PROFILE DOMAIN-CONTAINING PROTEIN"/>
    <property type="match status" value="1"/>
</dbReference>
<sequence length="500" mass="55001">MTDTTISAPEPQGGAVGKITNAISQKMGLMYGLGMMFFSGWNQMLSSYWNYFLTNAVGMDPALMGTMTTISSFMAWIIVFIAAVIIERVWLRWGQYRSYMLFAPVCALIFIMGAWTDWTWIGVETGSVAQAVLIGGCYIIGQFFINLFMISATSMITVASRTEADRALMSARKAQGNLIIKLLFAAVSLPMIIFFAGGDVASNTRPDTVIGYTITAFIWGIVFVLAYVYLFKMFKGMDPTEEYCRRRYEAKKAGEKTEEVKSDIEKVSIWKCLKYFFTNLPALGLFIGEVGRAIWSMLLGAMAVYYCTVVFDQPMLYAGCLTLANAAGLVGTFCGEAIARKLGNRITYLTGIAIVIVSMVFGYFGAASSTLIFTIAIVVSFFGGNMMMAVEFSCMANAITYQEYKKGESAKAFIMGTIQWCPNIGKMFQGAIIGFGLASIGYSASVEVVSEAMVQGITFMTFMVPAIAMIVCFVVFFFLHRLTSAQMKEAEEALAERNAK</sequence>
<dbReference type="InterPro" id="IPR036259">
    <property type="entry name" value="MFS_trans_sf"/>
</dbReference>
<feature type="transmembrane region" description="Helical" evidence="1">
    <location>
        <begin position="28"/>
        <end position="51"/>
    </location>
</feature>
<keyword evidence="2" id="KW-0813">Transport</keyword>
<evidence type="ECO:0000313" key="2">
    <source>
        <dbReference type="EMBL" id="BDE95929.1"/>
    </source>
</evidence>
<organism evidence="2 3">
    <name type="scientific">Raoultibacter timonensis</name>
    <dbReference type="NCBI Taxonomy" id="1907662"/>
    <lineage>
        <taxon>Bacteria</taxon>
        <taxon>Bacillati</taxon>
        <taxon>Actinomycetota</taxon>
        <taxon>Coriobacteriia</taxon>
        <taxon>Eggerthellales</taxon>
        <taxon>Eggerthellaceae</taxon>
        <taxon>Raoultibacter</taxon>
    </lineage>
</organism>
<feature type="transmembrane region" description="Helical" evidence="1">
    <location>
        <begin position="209"/>
        <end position="230"/>
    </location>
</feature>
<dbReference type="Proteomes" id="UP001320544">
    <property type="component" value="Chromosome"/>
</dbReference>
<keyword evidence="1" id="KW-0812">Transmembrane</keyword>
<keyword evidence="2" id="KW-0762">Sugar transport</keyword>
<feature type="transmembrane region" description="Helical" evidence="1">
    <location>
        <begin position="63"/>
        <end position="86"/>
    </location>
</feature>
<accession>A0ABM7WI44</accession>
<dbReference type="RefSeq" id="WP_244412182.1">
    <property type="nucleotide sequence ID" value="NZ_AP025564.1"/>
</dbReference>
<gene>
    <name evidence="2" type="ORF">CE91St30_12620</name>
</gene>
<dbReference type="SUPFAM" id="SSF103473">
    <property type="entry name" value="MFS general substrate transporter"/>
    <property type="match status" value="1"/>
</dbReference>
<protein>
    <submittedName>
        <fullName evidence="2">Sugar transporter</fullName>
    </submittedName>
</protein>
<feature type="transmembrane region" description="Helical" evidence="1">
    <location>
        <begin position="98"/>
        <end position="116"/>
    </location>
</feature>
<reference evidence="2 3" key="1">
    <citation type="submission" date="2022-01" db="EMBL/GenBank/DDBJ databases">
        <title>Novel bile acid biosynthetic pathways are enriched in the microbiome of centenarians.</title>
        <authorList>
            <person name="Sato Y."/>
            <person name="Atarashi K."/>
            <person name="Plichta R.D."/>
            <person name="Arai Y."/>
            <person name="Sasajima S."/>
            <person name="Kearney M.S."/>
            <person name="Suda W."/>
            <person name="Takeshita K."/>
            <person name="Sasaki T."/>
            <person name="Okamoto S."/>
            <person name="Skelly N.A."/>
            <person name="Okamura Y."/>
            <person name="Vlamakis H."/>
            <person name="Li Y."/>
            <person name="Tanoue T."/>
            <person name="Takei H."/>
            <person name="Nittono H."/>
            <person name="Narushima S."/>
            <person name="Irie J."/>
            <person name="Itoh H."/>
            <person name="Moriya K."/>
            <person name="Sugiura Y."/>
            <person name="Suematsu M."/>
            <person name="Moritoki N."/>
            <person name="Shibata S."/>
            <person name="Littman R.D."/>
            <person name="Fischbach A.M."/>
            <person name="Uwamino Y."/>
            <person name="Inoue T."/>
            <person name="Honda A."/>
            <person name="Hattori M."/>
            <person name="Murai T."/>
            <person name="Xavier J.R."/>
            <person name="Hirose N."/>
            <person name="Honda K."/>
        </authorList>
    </citation>
    <scope>NUCLEOTIDE SEQUENCE [LARGE SCALE GENOMIC DNA]</scope>
    <source>
        <strain evidence="2 3">CE91-St30</strain>
    </source>
</reference>
<feature type="transmembrane region" description="Helical" evidence="1">
    <location>
        <begin position="427"/>
        <end position="445"/>
    </location>
</feature>
<proteinExistence type="predicted"/>
<dbReference type="EMBL" id="AP025564">
    <property type="protein sequence ID" value="BDE95929.1"/>
    <property type="molecule type" value="Genomic_DNA"/>
</dbReference>
<dbReference type="PANTHER" id="PTHR11328">
    <property type="entry name" value="MAJOR FACILITATOR SUPERFAMILY DOMAIN-CONTAINING PROTEIN"/>
    <property type="match status" value="1"/>
</dbReference>